<feature type="transmembrane region" description="Helical" evidence="6">
    <location>
        <begin position="143"/>
        <end position="164"/>
    </location>
</feature>
<keyword evidence="3 6" id="KW-0812">Transmembrane</keyword>
<name>A0A0W1R4V8_9EURY</name>
<evidence type="ECO:0000256" key="3">
    <source>
        <dbReference type="ARBA" id="ARBA00022692"/>
    </source>
</evidence>
<dbReference type="CDD" id="cd15904">
    <property type="entry name" value="TSPO_MBR"/>
    <property type="match status" value="1"/>
</dbReference>
<dbReference type="PANTHER" id="PTHR10057">
    <property type="entry name" value="PERIPHERAL-TYPE BENZODIAZEPINE RECEPTOR"/>
    <property type="match status" value="1"/>
</dbReference>
<organism evidence="7 8">
    <name type="scientific">Haloprofundus marisrubri</name>
    <dbReference type="NCBI Taxonomy" id="1514971"/>
    <lineage>
        <taxon>Archaea</taxon>
        <taxon>Methanobacteriati</taxon>
        <taxon>Methanobacteriota</taxon>
        <taxon>Stenosarchaea group</taxon>
        <taxon>Halobacteria</taxon>
        <taxon>Halobacteriales</taxon>
        <taxon>Haloferacaceae</taxon>
        <taxon>Haloprofundus</taxon>
    </lineage>
</organism>
<dbReference type="InterPro" id="IPR004307">
    <property type="entry name" value="TspO_MBR"/>
</dbReference>
<keyword evidence="8" id="KW-1185">Reference proteome</keyword>
<evidence type="ECO:0000256" key="6">
    <source>
        <dbReference type="SAM" id="Phobius"/>
    </source>
</evidence>
<dbReference type="STRING" id="1514971.AUR64_19555"/>
<evidence type="ECO:0000313" key="8">
    <source>
        <dbReference type="Proteomes" id="UP000054387"/>
    </source>
</evidence>
<feature type="transmembrane region" description="Helical" evidence="6">
    <location>
        <begin position="57"/>
        <end position="78"/>
    </location>
</feature>
<feature type="transmembrane region" description="Helical" evidence="6">
    <location>
        <begin position="90"/>
        <end position="109"/>
    </location>
</feature>
<dbReference type="GO" id="GO:0016020">
    <property type="term" value="C:membrane"/>
    <property type="evidence" value="ECO:0007669"/>
    <property type="project" value="UniProtKB-SubCell"/>
</dbReference>
<evidence type="ECO:0000256" key="5">
    <source>
        <dbReference type="ARBA" id="ARBA00023136"/>
    </source>
</evidence>
<evidence type="ECO:0000256" key="4">
    <source>
        <dbReference type="ARBA" id="ARBA00022989"/>
    </source>
</evidence>
<comment type="caution">
    <text evidence="7">The sequence shown here is derived from an EMBL/GenBank/DDBJ whole genome shotgun (WGS) entry which is preliminary data.</text>
</comment>
<comment type="subcellular location">
    <subcellularLocation>
        <location evidence="1">Membrane</location>
        <topology evidence="1">Multi-pass membrane protein</topology>
    </subcellularLocation>
</comment>
<reference evidence="7 8" key="1">
    <citation type="submission" date="2015-12" db="EMBL/GenBank/DDBJ databases">
        <title>Haloprofundus marisrubri gen. nov., sp. nov., an extremely halophilic archaeon isolated from the Discovery deep brine-seawater interface in the Red Sea.</title>
        <authorList>
            <person name="Zhang G."/>
            <person name="Stingl U."/>
            <person name="Rashid M."/>
        </authorList>
    </citation>
    <scope>NUCLEOTIDE SEQUENCE [LARGE SCALE GENOMIC DNA]</scope>
    <source>
        <strain evidence="7 8">SB9</strain>
    </source>
</reference>
<dbReference type="EMBL" id="LOPU01000031">
    <property type="protein sequence ID" value="KTG08438.1"/>
    <property type="molecule type" value="Genomic_DNA"/>
</dbReference>
<dbReference type="FunFam" id="1.20.1260.100:FF:000001">
    <property type="entry name" value="translocator protein 2"/>
    <property type="match status" value="1"/>
</dbReference>
<dbReference type="Pfam" id="PF03073">
    <property type="entry name" value="TspO_MBR"/>
    <property type="match status" value="1"/>
</dbReference>
<comment type="similarity">
    <text evidence="2">Belongs to the TspO/BZRP family.</text>
</comment>
<keyword evidence="5 6" id="KW-0472">Membrane</keyword>
<dbReference type="InterPro" id="IPR038330">
    <property type="entry name" value="TspO/MBR-related_sf"/>
</dbReference>
<accession>A0A0W1R4V8</accession>
<dbReference type="PANTHER" id="PTHR10057:SF0">
    <property type="entry name" value="TRANSLOCATOR PROTEIN"/>
    <property type="match status" value="1"/>
</dbReference>
<evidence type="ECO:0000256" key="2">
    <source>
        <dbReference type="ARBA" id="ARBA00007524"/>
    </source>
</evidence>
<dbReference type="AlphaFoldDB" id="A0A0W1R4V8"/>
<evidence type="ECO:0000313" key="7">
    <source>
        <dbReference type="EMBL" id="KTG08438.1"/>
    </source>
</evidence>
<dbReference type="GO" id="GO:0033013">
    <property type="term" value="P:tetrapyrrole metabolic process"/>
    <property type="evidence" value="ECO:0007669"/>
    <property type="project" value="UniProtKB-ARBA"/>
</dbReference>
<proteinExistence type="inferred from homology"/>
<dbReference type="PIRSF" id="PIRSF005859">
    <property type="entry name" value="PBR"/>
    <property type="match status" value="1"/>
</dbReference>
<dbReference type="Proteomes" id="UP000054387">
    <property type="component" value="Unassembled WGS sequence"/>
</dbReference>
<keyword evidence="4 6" id="KW-1133">Transmembrane helix</keyword>
<sequence>MNTAVSALGLSADDRRGLAACIALCELAGVVPGALTREEIAEWYPTLERPESTPPGWVFAPVWTFLYATMGVALYLVFRDNAQSVRGRQALWAFVGQLLLNVSWTLVFFGRQSVLGGFVTIVGLWLSVLTTLVAFARVNRRAALLLLPYVLWVSFATLLNARLWRLNRS</sequence>
<protein>
    <submittedName>
        <fullName evidence="7">TspO protein</fullName>
    </submittedName>
</protein>
<gene>
    <name evidence="7" type="ORF">AUR64_19555</name>
</gene>
<feature type="transmembrane region" description="Helical" evidence="6">
    <location>
        <begin position="115"/>
        <end position="136"/>
    </location>
</feature>
<evidence type="ECO:0000256" key="1">
    <source>
        <dbReference type="ARBA" id="ARBA00004141"/>
    </source>
</evidence>
<dbReference type="Gene3D" id="1.20.1260.100">
    <property type="entry name" value="TspO/MBR protein"/>
    <property type="match status" value="1"/>
</dbReference>